<dbReference type="EMBL" id="CP072829">
    <property type="protein sequence ID" value="QTU83728.1"/>
    <property type="molecule type" value="Genomic_DNA"/>
</dbReference>
<dbReference type="InterPro" id="IPR001638">
    <property type="entry name" value="Solute-binding_3/MltF_N"/>
</dbReference>
<dbReference type="PANTHER" id="PTHR35936:SF17">
    <property type="entry name" value="ARGININE-BINDING EXTRACELLULAR PROTEIN ARTP"/>
    <property type="match status" value="1"/>
</dbReference>
<dbReference type="PROSITE" id="PS51257">
    <property type="entry name" value="PROKAR_LIPOPROTEIN"/>
    <property type="match status" value="1"/>
</dbReference>
<evidence type="ECO:0000256" key="1">
    <source>
        <dbReference type="ARBA" id="ARBA00004196"/>
    </source>
</evidence>
<comment type="similarity">
    <text evidence="2 4">Belongs to the bacterial solute-binding protein 3 family.</text>
</comment>
<comment type="subcellular location">
    <subcellularLocation>
        <location evidence="1">Cell envelope</location>
    </subcellularLocation>
</comment>
<dbReference type="Pfam" id="PF00497">
    <property type="entry name" value="SBP_bac_3"/>
    <property type="match status" value="1"/>
</dbReference>
<dbReference type="SUPFAM" id="SSF53850">
    <property type="entry name" value="Periplasmic binding protein-like II"/>
    <property type="match status" value="1"/>
</dbReference>
<dbReference type="SMART" id="SM00062">
    <property type="entry name" value="PBPb"/>
    <property type="match status" value="1"/>
</dbReference>
<feature type="compositionally biased region" description="Acidic residues" evidence="5">
    <location>
        <begin position="290"/>
        <end position="307"/>
    </location>
</feature>
<dbReference type="Proteomes" id="UP000671910">
    <property type="component" value="Chromosome"/>
</dbReference>
<dbReference type="EMBL" id="WPCR01000014">
    <property type="protein sequence ID" value="NHM14919.1"/>
    <property type="molecule type" value="Genomic_DNA"/>
</dbReference>
<feature type="domain" description="Solute-binding protein family 3/N-terminal" evidence="7">
    <location>
        <begin position="52"/>
        <end position="267"/>
    </location>
</feature>
<reference evidence="8 10" key="1">
    <citation type="submission" date="2019-11" db="EMBL/GenBank/DDBJ databases">
        <title>Eggerthellaceae novel genus isolated from the rectal contents of marmort.</title>
        <authorList>
            <person name="Zhang G."/>
        </authorList>
    </citation>
    <scope>NUCLEOTIDE SEQUENCE [LARGE SCALE GENOMIC DNA]</scope>
    <source>
        <strain evidence="8">Zg-886</strain>
        <strain evidence="10">zg-886</strain>
    </source>
</reference>
<dbReference type="KEGG" id="ebz:J7S26_04845"/>
<evidence type="ECO:0000256" key="6">
    <source>
        <dbReference type="SAM" id="SignalP"/>
    </source>
</evidence>
<gene>
    <name evidence="8" type="ORF">GMI68_09165</name>
    <name evidence="9" type="ORF">J7S26_04845</name>
</gene>
<feature type="chain" id="PRO_5039526272" evidence="6">
    <location>
        <begin position="26"/>
        <end position="352"/>
    </location>
</feature>
<evidence type="ECO:0000313" key="9">
    <source>
        <dbReference type="EMBL" id="QTU83728.1"/>
    </source>
</evidence>
<feature type="region of interest" description="Disordered" evidence="5">
    <location>
        <begin position="282"/>
        <end position="352"/>
    </location>
</feature>
<keyword evidence="10" id="KW-1185">Reference proteome</keyword>
<evidence type="ECO:0000313" key="11">
    <source>
        <dbReference type="Proteomes" id="UP000671910"/>
    </source>
</evidence>
<evidence type="ECO:0000259" key="7">
    <source>
        <dbReference type="SMART" id="SM00062"/>
    </source>
</evidence>
<dbReference type="RefSeq" id="WP_166340381.1">
    <property type="nucleotide sequence ID" value="NZ_CP072829.1"/>
</dbReference>
<evidence type="ECO:0000256" key="2">
    <source>
        <dbReference type="ARBA" id="ARBA00010333"/>
    </source>
</evidence>
<evidence type="ECO:0000256" key="5">
    <source>
        <dbReference type="SAM" id="MobiDB-lite"/>
    </source>
</evidence>
<feature type="compositionally biased region" description="Low complexity" evidence="5">
    <location>
        <begin position="308"/>
        <end position="317"/>
    </location>
</feature>
<dbReference type="PANTHER" id="PTHR35936">
    <property type="entry name" value="MEMBRANE-BOUND LYTIC MUREIN TRANSGLYCOSYLASE F"/>
    <property type="match status" value="1"/>
</dbReference>
<accession>A0A9E6MPJ7</accession>
<dbReference type="Proteomes" id="UP000636394">
    <property type="component" value="Unassembled WGS sequence"/>
</dbReference>
<dbReference type="InterPro" id="IPR018313">
    <property type="entry name" value="SBP_3_CS"/>
</dbReference>
<organism evidence="9 11">
    <name type="scientific">Xiamenia xianingshaonis</name>
    <dbReference type="NCBI Taxonomy" id="2682776"/>
    <lineage>
        <taxon>Bacteria</taxon>
        <taxon>Bacillati</taxon>
        <taxon>Actinomycetota</taxon>
        <taxon>Coriobacteriia</taxon>
        <taxon>Eggerthellales</taxon>
        <taxon>Eggerthellaceae</taxon>
        <taxon>Xiamenia</taxon>
    </lineage>
</organism>
<feature type="compositionally biased region" description="Acidic residues" evidence="5">
    <location>
        <begin position="325"/>
        <end position="340"/>
    </location>
</feature>
<reference evidence="9" key="2">
    <citation type="submission" date="2021-04" db="EMBL/GenBank/DDBJ databases">
        <title>Novel species in family Eggerthellaceae.</title>
        <authorList>
            <person name="Zhang G."/>
        </authorList>
    </citation>
    <scope>NUCLEOTIDE SEQUENCE</scope>
    <source>
        <strain evidence="9">Zg-886</strain>
    </source>
</reference>
<proteinExistence type="inferred from homology"/>
<dbReference type="Gene3D" id="3.40.190.10">
    <property type="entry name" value="Periplasmic binding protein-like II"/>
    <property type="match status" value="2"/>
</dbReference>
<dbReference type="GO" id="GO:0030313">
    <property type="term" value="C:cell envelope"/>
    <property type="evidence" value="ECO:0007669"/>
    <property type="project" value="UniProtKB-SubCell"/>
</dbReference>
<evidence type="ECO:0000256" key="4">
    <source>
        <dbReference type="RuleBase" id="RU003744"/>
    </source>
</evidence>
<sequence>MKATKRLVRLGAAVCAMALALAGLAGCSPSEPYEPPALEPKVASPAVIEDGVLHVGVNTENAPLAGQPTSSMRIVGIDVDVAAALADKLGLKLDVVDVGADFETALNDGTVDIVMGVDKAEAGSFWTSDTYLPTAVALFAMEGTTDVPPADTDATIAAQVSSKSAWAVSSEYEGATLDATEDLHTAFEKLSKGEVAYVAADAIIGTYAAHSAGIDAHIVALMQAPSGYAVGCLDGNTELKQAVGDAIASLMNEGIVNVIQTKWLGAPLELASIPLTPSAAASAEAAGETAAEDGSGEEAAAEGETAEGGEAAAEGEAAAGGGEEAAPEEAPAEGAAEEAPAEGTAEAEPVAA</sequence>
<dbReference type="AlphaFoldDB" id="A0A9E6MPJ7"/>
<feature type="compositionally biased region" description="Low complexity" evidence="5">
    <location>
        <begin position="341"/>
        <end position="352"/>
    </location>
</feature>
<evidence type="ECO:0000256" key="3">
    <source>
        <dbReference type="ARBA" id="ARBA00022729"/>
    </source>
</evidence>
<evidence type="ECO:0000313" key="8">
    <source>
        <dbReference type="EMBL" id="NHM14919.1"/>
    </source>
</evidence>
<evidence type="ECO:0000313" key="10">
    <source>
        <dbReference type="Proteomes" id="UP000636394"/>
    </source>
</evidence>
<keyword evidence="3 6" id="KW-0732">Signal</keyword>
<name>A0A9E6MPJ7_9ACTN</name>
<protein>
    <submittedName>
        <fullName evidence="9">Transporter substrate-binding domain-containing protein</fullName>
    </submittedName>
</protein>
<feature type="signal peptide" evidence="6">
    <location>
        <begin position="1"/>
        <end position="25"/>
    </location>
</feature>
<dbReference type="PROSITE" id="PS01039">
    <property type="entry name" value="SBP_BACTERIAL_3"/>
    <property type="match status" value="1"/>
</dbReference>